<dbReference type="GO" id="GO:0005730">
    <property type="term" value="C:nucleolus"/>
    <property type="evidence" value="ECO:0007669"/>
    <property type="project" value="UniProtKB-SubCell"/>
</dbReference>
<keyword evidence="2" id="KW-1185">Reference proteome</keyword>
<organism evidence="1 2">
    <name type="scientific">Aureococcus anophagefferens</name>
    <name type="common">Harmful bloom alga</name>
    <dbReference type="NCBI Taxonomy" id="44056"/>
    <lineage>
        <taxon>Eukaryota</taxon>
        <taxon>Sar</taxon>
        <taxon>Stramenopiles</taxon>
        <taxon>Ochrophyta</taxon>
        <taxon>Pelagophyceae</taxon>
        <taxon>Pelagomonadales</taxon>
        <taxon>Pelagomonadaceae</taxon>
        <taxon>Aureococcus</taxon>
    </lineage>
</organism>
<protein>
    <submittedName>
        <fullName evidence="1">Nucleolar protein 16</fullName>
    </submittedName>
</protein>
<accession>A0ABR1FN02</accession>
<evidence type="ECO:0000313" key="1">
    <source>
        <dbReference type="EMBL" id="KAK7233805.1"/>
    </source>
</evidence>
<dbReference type="GO" id="GO:0042273">
    <property type="term" value="P:ribosomal large subunit biogenesis"/>
    <property type="evidence" value="ECO:0007669"/>
    <property type="project" value="TreeGrafter"/>
</dbReference>
<sequence>MVKHQRRRATTTKVKRKADKKFFKKVQHDDAEVAKHWDFRKTREHNMKRLGLAHDVNRAVGKLPGAAPAGERVDQAVELEFVDIPQQADLTKIGTNDRRPPMSEDKQAYIVKLMAKYGDDCAKMARDVKRNPQQLTEAKLRKMVAKYDGLSDKHRLVARR</sequence>
<gene>
    <name evidence="1" type="ORF">SO694_00100011</name>
</gene>
<dbReference type="Proteomes" id="UP001363151">
    <property type="component" value="Unassembled WGS sequence"/>
</dbReference>
<comment type="caution">
    <text evidence="1">The sequence shown here is derived from an EMBL/GenBank/DDBJ whole genome shotgun (WGS) entry which is preliminary data.</text>
</comment>
<proteinExistence type="predicted"/>
<reference evidence="1 2" key="1">
    <citation type="submission" date="2024-03" db="EMBL/GenBank/DDBJ databases">
        <title>Aureococcus anophagefferens CCMP1851 and Kratosvirus quantuckense: Draft genome of a second virus-susceptible host strain in the model system.</title>
        <authorList>
            <person name="Chase E."/>
            <person name="Truchon A.R."/>
            <person name="Schepens W."/>
            <person name="Wilhelm S.W."/>
        </authorList>
    </citation>
    <scope>NUCLEOTIDE SEQUENCE [LARGE SCALE GENOMIC DNA]</scope>
    <source>
        <strain evidence="1 2">CCMP1851</strain>
    </source>
</reference>
<dbReference type="InterPro" id="IPR019002">
    <property type="entry name" value="Ribosome_biogenesis_Nop16"/>
</dbReference>
<dbReference type="PANTHER" id="PTHR13243:SF1">
    <property type="entry name" value="NUCLEOLAR PROTEIN 16"/>
    <property type="match status" value="1"/>
</dbReference>
<dbReference type="EMBL" id="JBBJCI010000355">
    <property type="protein sequence ID" value="KAK7233805.1"/>
    <property type="molecule type" value="Genomic_DNA"/>
</dbReference>
<dbReference type="KEGG" id="aaf:AURANDRAFT_65059"/>
<evidence type="ECO:0000313" key="2">
    <source>
        <dbReference type="Proteomes" id="UP001363151"/>
    </source>
</evidence>
<dbReference type="Pfam" id="PF09420">
    <property type="entry name" value="Nop16"/>
    <property type="match status" value="2"/>
</dbReference>
<dbReference type="PANTHER" id="PTHR13243">
    <property type="entry name" value="HSPC111 PROTEIN-RELATED"/>
    <property type="match status" value="1"/>
</dbReference>
<name>A0ABR1FN02_AURAN</name>